<protein>
    <submittedName>
        <fullName evidence="1">Uncharacterized protein</fullName>
    </submittedName>
</protein>
<reference evidence="1" key="1">
    <citation type="submission" date="2020-02" db="EMBL/GenBank/DDBJ databases">
        <authorList>
            <person name="Meier V. D."/>
        </authorList>
    </citation>
    <scope>NUCLEOTIDE SEQUENCE</scope>
    <source>
        <strain evidence="1">AVDCRST_MAG63</strain>
    </source>
</reference>
<accession>A0A6J4K098</accession>
<dbReference type="EMBL" id="CADCTO010000619">
    <property type="protein sequence ID" value="CAA9292344.1"/>
    <property type="molecule type" value="Genomic_DNA"/>
</dbReference>
<proteinExistence type="predicted"/>
<name>A0A6J4K098_9BACT</name>
<evidence type="ECO:0000313" key="1">
    <source>
        <dbReference type="EMBL" id="CAA9292344.1"/>
    </source>
</evidence>
<dbReference type="AlphaFoldDB" id="A0A6J4K098"/>
<sequence>MPGNPCIFFVGPPCGLLFLSHGYPSIINGFVRGILYRAPAEAERE</sequence>
<organism evidence="1">
    <name type="scientific">uncultured Armatimonadetes bacterium</name>
    <dbReference type="NCBI Taxonomy" id="157466"/>
    <lineage>
        <taxon>Bacteria</taxon>
        <taxon>Bacillati</taxon>
        <taxon>Armatimonadota</taxon>
        <taxon>environmental samples</taxon>
    </lineage>
</organism>
<gene>
    <name evidence="1" type="ORF">AVDCRST_MAG63-4469</name>
</gene>